<dbReference type="OMA" id="FREVPWN"/>
<keyword evidence="5" id="KW-1185">Reference proteome</keyword>
<dbReference type="PROSITE" id="PS51186">
    <property type="entry name" value="GNAT"/>
    <property type="match status" value="1"/>
</dbReference>
<feature type="domain" description="N-acetyltransferase" evidence="3">
    <location>
        <begin position="13"/>
        <end position="180"/>
    </location>
</feature>
<dbReference type="eggNOG" id="ENOG502SU03">
    <property type="taxonomic scope" value="Eukaryota"/>
</dbReference>
<evidence type="ECO:0000313" key="5">
    <source>
        <dbReference type="Proteomes" id="UP000006701"/>
    </source>
</evidence>
<dbReference type="Proteomes" id="UP000006701">
    <property type="component" value="Unassembled WGS sequence"/>
</dbReference>
<accession>A1CIW2</accession>
<reference evidence="4 5" key="1">
    <citation type="journal article" date="2008" name="PLoS Genet.">
        <title>Genomic islands in the pathogenic filamentous fungus Aspergillus fumigatus.</title>
        <authorList>
            <person name="Fedorova N.D."/>
            <person name="Khaldi N."/>
            <person name="Joardar V.S."/>
            <person name="Maiti R."/>
            <person name="Amedeo P."/>
            <person name="Anderson M.J."/>
            <person name="Crabtree J."/>
            <person name="Silva J.C."/>
            <person name="Badger J.H."/>
            <person name="Albarraq A."/>
            <person name="Angiuoli S."/>
            <person name="Bussey H."/>
            <person name="Bowyer P."/>
            <person name="Cotty P.J."/>
            <person name="Dyer P.S."/>
            <person name="Egan A."/>
            <person name="Galens K."/>
            <person name="Fraser-Liggett C.M."/>
            <person name="Haas B.J."/>
            <person name="Inman J.M."/>
            <person name="Kent R."/>
            <person name="Lemieux S."/>
            <person name="Malavazi I."/>
            <person name="Orvis J."/>
            <person name="Roemer T."/>
            <person name="Ronning C.M."/>
            <person name="Sundaram J.P."/>
            <person name="Sutton G."/>
            <person name="Turner G."/>
            <person name="Venter J.C."/>
            <person name="White O.R."/>
            <person name="Whitty B.R."/>
            <person name="Youngman P."/>
            <person name="Wolfe K.H."/>
            <person name="Goldman G.H."/>
            <person name="Wortman J.R."/>
            <person name="Jiang B."/>
            <person name="Denning D.W."/>
            <person name="Nierman W.C."/>
        </authorList>
    </citation>
    <scope>NUCLEOTIDE SEQUENCE [LARGE SCALE GENOMIC DNA]</scope>
    <source>
        <strain evidence="5">ATCC 1007 / CBS 513.65 / DSM 816 / NCTC 3887 / NRRL 1</strain>
    </source>
</reference>
<dbReference type="PANTHER" id="PTHR43800:SF1">
    <property type="entry name" value="PEPTIDYL-LYSINE N-ACETYLTRANSFERASE YJAB"/>
    <property type="match status" value="1"/>
</dbReference>
<gene>
    <name evidence="4" type="ORF">ACLA_052900</name>
</gene>
<dbReference type="Gene3D" id="3.40.630.30">
    <property type="match status" value="1"/>
</dbReference>
<keyword evidence="1" id="KW-0808">Transferase</keyword>
<organism evidence="4 5">
    <name type="scientific">Aspergillus clavatus (strain ATCC 1007 / CBS 513.65 / DSM 816 / NCTC 3887 / NRRL 1 / QM 1276 / 107)</name>
    <dbReference type="NCBI Taxonomy" id="344612"/>
    <lineage>
        <taxon>Eukaryota</taxon>
        <taxon>Fungi</taxon>
        <taxon>Dikarya</taxon>
        <taxon>Ascomycota</taxon>
        <taxon>Pezizomycotina</taxon>
        <taxon>Eurotiomycetes</taxon>
        <taxon>Eurotiomycetidae</taxon>
        <taxon>Eurotiales</taxon>
        <taxon>Aspergillaceae</taxon>
        <taxon>Aspergillus</taxon>
        <taxon>Aspergillus subgen. Fumigati</taxon>
    </lineage>
</organism>
<dbReference type="STRING" id="344612.A1CIW2"/>
<evidence type="ECO:0000259" key="3">
    <source>
        <dbReference type="PROSITE" id="PS51186"/>
    </source>
</evidence>
<dbReference type="EMBL" id="DS027054">
    <property type="protein sequence ID" value="EAW10817.1"/>
    <property type="molecule type" value="Genomic_DNA"/>
</dbReference>
<dbReference type="AlphaFoldDB" id="A1CIW2"/>
<name>A1CIW2_ASPCL</name>
<dbReference type="KEGG" id="act:ACLA_052900"/>
<protein>
    <submittedName>
        <fullName evidence="4">GNAT family acetyltransferase, putative</fullName>
    </submittedName>
</protein>
<dbReference type="HOGENOM" id="CLU_096760_0_0_1"/>
<evidence type="ECO:0000256" key="2">
    <source>
        <dbReference type="ARBA" id="ARBA00023315"/>
    </source>
</evidence>
<proteinExistence type="predicted"/>
<dbReference type="GO" id="GO:0016747">
    <property type="term" value="F:acyltransferase activity, transferring groups other than amino-acyl groups"/>
    <property type="evidence" value="ECO:0007669"/>
    <property type="project" value="InterPro"/>
</dbReference>
<evidence type="ECO:0000313" key="4">
    <source>
        <dbReference type="EMBL" id="EAW10817.1"/>
    </source>
</evidence>
<sequence length="180" mass="20480">MADMTSPTPPAVISTRLARDEDIPIIRDIEVSAAQLFRTVDLAWVAESPPQDAAVLRSMIEAHHLWVAVDTQDTPVGFVAVQVLDGMFYIAEIDVEERWQRKGIARRMLEHVEREAREQGFEYMSLTTYRDLAFNGPFYAKLGFVEVDGERAGGEHVNELGEQGRHGHDLSRRCVMWKRL</sequence>
<dbReference type="InterPro" id="IPR000182">
    <property type="entry name" value="GNAT_dom"/>
</dbReference>
<dbReference type="SUPFAM" id="SSF55729">
    <property type="entry name" value="Acyl-CoA N-acyltransferases (Nat)"/>
    <property type="match status" value="1"/>
</dbReference>
<dbReference type="PANTHER" id="PTHR43800">
    <property type="entry name" value="PEPTIDYL-LYSINE N-ACETYLTRANSFERASE YJAB"/>
    <property type="match status" value="1"/>
</dbReference>
<dbReference type="GeneID" id="4703986"/>
<dbReference type="CDD" id="cd04301">
    <property type="entry name" value="NAT_SF"/>
    <property type="match status" value="1"/>
</dbReference>
<dbReference type="RefSeq" id="XP_001272243.1">
    <property type="nucleotide sequence ID" value="XM_001272242.1"/>
</dbReference>
<dbReference type="VEuPathDB" id="FungiDB:ACLA_052900"/>
<dbReference type="Pfam" id="PF00583">
    <property type="entry name" value="Acetyltransf_1"/>
    <property type="match status" value="1"/>
</dbReference>
<evidence type="ECO:0000256" key="1">
    <source>
        <dbReference type="ARBA" id="ARBA00022679"/>
    </source>
</evidence>
<keyword evidence="2" id="KW-0012">Acyltransferase</keyword>
<dbReference type="InterPro" id="IPR016181">
    <property type="entry name" value="Acyl_CoA_acyltransferase"/>
</dbReference>
<dbReference type="OrthoDB" id="2744543at2759"/>